<organism evidence="9 10">
    <name type="scientific">Nocardioides jejuensis</name>
    <dbReference type="NCBI Taxonomy" id="2502782"/>
    <lineage>
        <taxon>Bacteria</taxon>
        <taxon>Bacillati</taxon>
        <taxon>Actinomycetota</taxon>
        <taxon>Actinomycetes</taxon>
        <taxon>Propionibacteriales</taxon>
        <taxon>Nocardioidaceae</taxon>
        <taxon>Nocardioides</taxon>
    </lineage>
</organism>
<feature type="active site" description="Proton acceptor" evidence="6">
    <location>
        <position position="247"/>
    </location>
</feature>
<feature type="binding site" evidence="7">
    <location>
        <begin position="278"/>
        <end position="282"/>
    </location>
    <ligand>
        <name>FMN</name>
        <dbReference type="ChEBI" id="CHEBI:58210"/>
    </ligand>
</feature>
<evidence type="ECO:0000259" key="8">
    <source>
        <dbReference type="PROSITE" id="PS51349"/>
    </source>
</evidence>
<dbReference type="GO" id="GO:0016491">
    <property type="term" value="F:oxidoreductase activity"/>
    <property type="evidence" value="ECO:0007669"/>
    <property type="project" value="UniProtKB-KW"/>
</dbReference>
<sequence length="354" mass="37459">MTAEALPGRWLDDVLARAEERLPRSVWRYVMATAGEGITSAENAEAWREVRFVPRVLRDVRRVDLGVRLHGDDYRVPFGIAPTSLQRAADPDGELAMARAAATVGVPHVVSSNAGHLFADINAAGGPWWLQAYVTADRERCLPMLESAVAAGARAVVLTVDLPFPGTKHDVGDDDFGDVDLSWHRVNYQGQARATQRGEWAADLSASDISWLGERTGLPVVVKGVLHPEDAAACVEAGASAVWVSNHGGRQLDRSVTTAAALGGVATRVAGRVPVYVDGGVRGGADVLAALSLGADAVFLGRAPLLGLAAGGQRLVERILATVEAELDEFMRLSGARNGPETRDLSVEIGPFGP</sequence>
<evidence type="ECO:0000256" key="1">
    <source>
        <dbReference type="ARBA" id="ARBA00001917"/>
    </source>
</evidence>
<evidence type="ECO:0000256" key="6">
    <source>
        <dbReference type="PIRSR" id="PIRSR000138-1"/>
    </source>
</evidence>
<keyword evidence="3 7" id="KW-0288">FMN</keyword>
<evidence type="ECO:0000313" key="10">
    <source>
        <dbReference type="Proteomes" id="UP000295453"/>
    </source>
</evidence>
<feature type="binding site" evidence="7">
    <location>
        <position position="223"/>
    </location>
    <ligand>
        <name>FMN</name>
        <dbReference type="ChEBI" id="CHEBI:58210"/>
    </ligand>
</feature>
<keyword evidence="10" id="KW-1185">Reference proteome</keyword>
<dbReference type="Gene3D" id="3.20.20.70">
    <property type="entry name" value="Aldolase class I"/>
    <property type="match status" value="1"/>
</dbReference>
<dbReference type="CDD" id="cd02809">
    <property type="entry name" value="alpha_hydroxyacid_oxid_FMN"/>
    <property type="match status" value="1"/>
</dbReference>
<dbReference type="PROSITE" id="PS51349">
    <property type="entry name" value="FMN_HYDROXY_ACID_DH_2"/>
    <property type="match status" value="1"/>
</dbReference>
<evidence type="ECO:0000256" key="7">
    <source>
        <dbReference type="PIRSR" id="PIRSR000138-2"/>
    </source>
</evidence>
<keyword evidence="4" id="KW-0560">Oxidoreductase</keyword>
<comment type="similarity">
    <text evidence="5">Belongs to the FMN-dependent alpha-hydroxy acid dehydrogenase family.</text>
</comment>
<dbReference type="InterPro" id="IPR008259">
    <property type="entry name" value="FMN_hydac_DH_AS"/>
</dbReference>
<feature type="binding site" evidence="7">
    <location>
        <position position="245"/>
    </location>
    <ligand>
        <name>FMN</name>
        <dbReference type="ChEBI" id="CHEBI:58210"/>
    </ligand>
</feature>
<evidence type="ECO:0000313" key="9">
    <source>
        <dbReference type="EMBL" id="TCJ21145.1"/>
    </source>
</evidence>
<reference evidence="9 10" key="1">
    <citation type="submission" date="2019-03" db="EMBL/GenBank/DDBJ databases">
        <authorList>
            <person name="Kim M.K.M."/>
        </authorList>
    </citation>
    <scope>NUCLEOTIDE SEQUENCE [LARGE SCALE GENOMIC DNA]</scope>
    <source>
        <strain evidence="9 10">18JY15-6</strain>
    </source>
</reference>
<accession>A0A4R1BV23</accession>
<feature type="binding site" evidence="7">
    <location>
        <position position="133"/>
    </location>
    <ligand>
        <name>glyoxylate</name>
        <dbReference type="ChEBI" id="CHEBI:36655"/>
    </ligand>
</feature>
<feature type="domain" description="FMN hydroxy acid dehydrogenase" evidence="8">
    <location>
        <begin position="3"/>
        <end position="352"/>
    </location>
</feature>
<dbReference type="Pfam" id="PF01070">
    <property type="entry name" value="FMN_dh"/>
    <property type="match status" value="1"/>
</dbReference>
<keyword evidence="2 7" id="KW-0285">Flavoprotein</keyword>
<evidence type="ECO:0000256" key="3">
    <source>
        <dbReference type="ARBA" id="ARBA00022643"/>
    </source>
</evidence>
<proteinExistence type="inferred from homology"/>
<evidence type="ECO:0000256" key="2">
    <source>
        <dbReference type="ARBA" id="ARBA00022630"/>
    </source>
</evidence>
<dbReference type="PANTHER" id="PTHR10578">
    <property type="entry name" value="S -2-HYDROXY-ACID OXIDASE-RELATED"/>
    <property type="match status" value="1"/>
</dbReference>
<feature type="binding site" evidence="7">
    <location>
        <position position="131"/>
    </location>
    <ligand>
        <name>FMN</name>
        <dbReference type="ChEBI" id="CHEBI:58210"/>
    </ligand>
</feature>
<dbReference type="PANTHER" id="PTHR10578:SF107">
    <property type="entry name" value="2-HYDROXYACID OXIDASE 1"/>
    <property type="match status" value="1"/>
</dbReference>
<feature type="binding site" evidence="7">
    <location>
        <position position="247"/>
    </location>
    <ligand>
        <name>glyoxylate</name>
        <dbReference type="ChEBI" id="CHEBI:36655"/>
    </ligand>
</feature>
<dbReference type="EMBL" id="SJZJ01000039">
    <property type="protein sequence ID" value="TCJ21145.1"/>
    <property type="molecule type" value="Genomic_DNA"/>
</dbReference>
<dbReference type="RefSeq" id="WP_131585814.1">
    <property type="nucleotide sequence ID" value="NZ_SJZJ01000039.1"/>
</dbReference>
<dbReference type="PROSITE" id="PS00557">
    <property type="entry name" value="FMN_HYDROXY_ACID_DH_1"/>
    <property type="match status" value="1"/>
</dbReference>
<name>A0A4R1BV23_9ACTN</name>
<gene>
    <name evidence="9" type="ORF">EPD65_15720</name>
</gene>
<feature type="binding site" evidence="7">
    <location>
        <position position="111"/>
    </location>
    <ligand>
        <name>FMN</name>
        <dbReference type="ChEBI" id="CHEBI:58210"/>
    </ligand>
</feature>
<feature type="binding site" evidence="7">
    <location>
        <begin position="301"/>
        <end position="302"/>
    </location>
    <ligand>
        <name>FMN</name>
        <dbReference type="ChEBI" id="CHEBI:58210"/>
    </ligand>
</feature>
<feature type="binding site" evidence="7">
    <location>
        <position position="29"/>
    </location>
    <ligand>
        <name>glyoxylate</name>
        <dbReference type="ChEBI" id="CHEBI:36655"/>
    </ligand>
</feature>
<evidence type="ECO:0000256" key="5">
    <source>
        <dbReference type="ARBA" id="ARBA00024042"/>
    </source>
</evidence>
<dbReference type="InterPro" id="IPR013785">
    <property type="entry name" value="Aldolase_TIM"/>
</dbReference>
<feature type="binding site" evidence="7">
    <location>
        <position position="159"/>
    </location>
    <ligand>
        <name>FMN</name>
        <dbReference type="ChEBI" id="CHEBI:58210"/>
    </ligand>
</feature>
<protein>
    <submittedName>
        <fullName evidence="9">Alpha-hydroxy-acid oxidizing enzyme</fullName>
    </submittedName>
</protein>
<comment type="cofactor">
    <cofactor evidence="1">
        <name>FMN</name>
        <dbReference type="ChEBI" id="CHEBI:58210"/>
    </cofactor>
</comment>
<dbReference type="SUPFAM" id="SSF51395">
    <property type="entry name" value="FMN-linked oxidoreductases"/>
    <property type="match status" value="1"/>
</dbReference>
<comment type="caution">
    <text evidence="9">The sequence shown here is derived from an EMBL/GenBank/DDBJ whole genome shotgun (WGS) entry which is preliminary data.</text>
</comment>
<dbReference type="OrthoDB" id="9770452at2"/>
<dbReference type="PIRSF" id="PIRSF000138">
    <property type="entry name" value="Al-hdrx_acd_dh"/>
    <property type="match status" value="1"/>
</dbReference>
<dbReference type="InterPro" id="IPR000262">
    <property type="entry name" value="FMN-dep_DH"/>
</dbReference>
<dbReference type="AlphaFoldDB" id="A0A4R1BV23"/>
<feature type="binding site" evidence="7">
    <location>
        <position position="250"/>
    </location>
    <ligand>
        <name>glyoxylate</name>
        <dbReference type="ChEBI" id="CHEBI:36655"/>
    </ligand>
</feature>
<dbReference type="InterPro" id="IPR012133">
    <property type="entry name" value="Alpha-hydoxy_acid_DH_FMN"/>
</dbReference>
<dbReference type="Proteomes" id="UP000295453">
    <property type="component" value="Unassembled WGS sequence"/>
</dbReference>
<dbReference type="GO" id="GO:0010181">
    <property type="term" value="F:FMN binding"/>
    <property type="evidence" value="ECO:0007669"/>
    <property type="project" value="InterPro"/>
</dbReference>
<dbReference type="InterPro" id="IPR037396">
    <property type="entry name" value="FMN_HAD"/>
</dbReference>
<evidence type="ECO:0000256" key="4">
    <source>
        <dbReference type="ARBA" id="ARBA00023002"/>
    </source>
</evidence>